<comment type="caution">
    <text evidence="3">The sequence shown here is derived from an EMBL/GenBank/DDBJ whole genome shotgun (WGS) entry which is preliminary data.</text>
</comment>
<keyword evidence="4" id="KW-1185">Reference proteome</keyword>
<proteinExistence type="predicted"/>
<organism evidence="3 4">
    <name type="scientific">Brassica napus</name>
    <name type="common">Rape</name>
    <dbReference type="NCBI Taxonomy" id="3708"/>
    <lineage>
        <taxon>Eukaryota</taxon>
        <taxon>Viridiplantae</taxon>
        <taxon>Streptophyta</taxon>
        <taxon>Embryophyta</taxon>
        <taxon>Tracheophyta</taxon>
        <taxon>Spermatophyta</taxon>
        <taxon>Magnoliopsida</taxon>
        <taxon>eudicotyledons</taxon>
        <taxon>Gunneridae</taxon>
        <taxon>Pentapetalae</taxon>
        <taxon>rosids</taxon>
        <taxon>malvids</taxon>
        <taxon>Brassicales</taxon>
        <taxon>Brassicaceae</taxon>
        <taxon>Brassiceae</taxon>
        <taxon>Brassica</taxon>
    </lineage>
</organism>
<gene>
    <name evidence="2" type="ORF">HID58_043328</name>
    <name evidence="3" type="ORF">HID58_043332</name>
</gene>
<protein>
    <submittedName>
        <fullName evidence="3">Uncharacterized protein</fullName>
    </submittedName>
</protein>
<dbReference type="Proteomes" id="UP000824890">
    <property type="component" value="Unassembled WGS sequence"/>
</dbReference>
<dbReference type="EMBL" id="JAGKQM010000011">
    <property type="protein sequence ID" value="KAH0903825.1"/>
    <property type="molecule type" value="Genomic_DNA"/>
</dbReference>
<evidence type="ECO:0000313" key="3">
    <source>
        <dbReference type="EMBL" id="KAH0903829.1"/>
    </source>
</evidence>
<name>A0ABQ8BG72_BRANA</name>
<feature type="region of interest" description="Disordered" evidence="1">
    <location>
        <begin position="37"/>
        <end position="57"/>
    </location>
</feature>
<dbReference type="EMBL" id="JAGKQM010000011">
    <property type="protein sequence ID" value="KAH0903829.1"/>
    <property type="molecule type" value="Genomic_DNA"/>
</dbReference>
<evidence type="ECO:0000256" key="1">
    <source>
        <dbReference type="SAM" id="MobiDB-lite"/>
    </source>
</evidence>
<evidence type="ECO:0000313" key="4">
    <source>
        <dbReference type="Proteomes" id="UP000824890"/>
    </source>
</evidence>
<reference evidence="3 4" key="1">
    <citation type="submission" date="2021-05" db="EMBL/GenBank/DDBJ databases">
        <title>Genome Assembly of Synthetic Allotetraploid Brassica napus Reveals Homoeologous Exchanges between Subgenomes.</title>
        <authorList>
            <person name="Davis J.T."/>
        </authorList>
    </citation>
    <scope>NUCLEOTIDE SEQUENCE [LARGE SCALE GENOMIC DNA]</scope>
    <source>
        <strain evidence="4">cv. Da-Ae</strain>
        <tissue evidence="3">Seedling</tissue>
    </source>
</reference>
<evidence type="ECO:0000313" key="2">
    <source>
        <dbReference type="EMBL" id="KAH0903825.1"/>
    </source>
</evidence>
<sequence length="152" mass="16731">MEAISASLQNPNLIPKISHSSGPLSATTVEIPNPASVSVEEVPAKSPTKRQNRSGFEAKRRKWLEDNLETTTNGFFSSIPRLSKGRAAVIGLKHWFKDVVQEIESEVSCKLEQGKPGMPLDKRFITSLLSLYLLCVSVFTRRIGDDTPGCSM</sequence>
<accession>A0ABQ8BG72</accession>